<protein>
    <submittedName>
        <fullName evidence="1">Uncharacterized protein</fullName>
    </submittedName>
</protein>
<dbReference type="AlphaFoldDB" id="A0ABD1YYY2"/>
<name>A0ABD1YYY2_9MARC</name>
<comment type="caution">
    <text evidence="1">The sequence shown here is derived from an EMBL/GenBank/DDBJ whole genome shotgun (WGS) entry which is preliminary data.</text>
</comment>
<dbReference type="Proteomes" id="UP001605036">
    <property type="component" value="Unassembled WGS sequence"/>
</dbReference>
<dbReference type="EMBL" id="JBHFFA010000003">
    <property type="protein sequence ID" value="KAL2635019.1"/>
    <property type="molecule type" value="Genomic_DNA"/>
</dbReference>
<organism evidence="1 2">
    <name type="scientific">Riccia fluitans</name>
    <dbReference type="NCBI Taxonomy" id="41844"/>
    <lineage>
        <taxon>Eukaryota</taxon>
        <taxon>Viridiplantae</taxon>
        <taxon>Streptophyta</taxon>
        <taxon>Embryophyta</taxon>
        <taxon>Marchantiophyta</taxon>
        <taxon>Marchantiopsida</taxon>
        <taxon>Marchantiidae</taxon>
        <taxon>Marchantiales</taxon>
        <taxon>Ricciaceae</taxon>
        <taxon>Riccia</taxon>
    </lineage>
</organism>
<reference evidence="1 2" key="1">
    <citation type="submission" date="2024-09" db="EMBL/GenBank/DDBJ databases">
        <title>Chromosome-scale assembly of Riccia fluitans.</title>
        <authorList>
            <person name="Paukszto L."/>
            <person name="Sawicki J."/>
            <person name="Karawczyk K."/>
            <person name="Piernik-Szablinska J."/>
            <person name="Szczecinska M."/>
            <person name="Mazdziarz M."/>
        </authorList>
    </citation>
    <scope>NUCLEOTIDE SEQUENCE [LARGE SCALE GENOMIC DNA]</scope>
    <source>
        <strain evidence="1">Rf_01</strain>
        <tissue evidence="1">Aerial parts of the thallus</tissue>
    </source>
</reference>
<accession>A0ABD1YYY2</accession>
<sequence>MLMDGVTEMEIVKSFGRKFGSQVRGSLPCYKPDRPPINLNIEGTEDMLHESPKFHFPFAGDPLQQDDLANEENEEGITGKIFSKVQSFVESVAGDCLTLSHFLIGLDEAMDKAHIVRAKMQTDTTIRYYPHSKSI</sequence>
<evidence type="ECO:0000313" key="1">
    <source>
        <dbReference type="EMBL" id="KAL2635019.1"/>
    </source>
</evidence>
<evidence type="ECO:0000313" key="2">
    <source>
        <dbReference type="Proteomes" id="UP001605036"/>
    </source>
</evidence>
<gene>
    <name evidence="1" type="ORF">R1flu_006498</name>
</gene>
<keyword evidence="2" id="KW-1185">Reference proteome</keyword>
<proteinExistence type="predicted"/>